<dbReference type="Proteomes" id="UP000321595">
    <property type="component" value="Chromosome"/>
</dbReference>
<dbReference type="Gene3D" id="1.20.120.160">
    <property type="entry name" value="HPT domain"/>
    <property type="match status" value="1"/>
</dbReference>
<dbReference type="InterPro" id="IPR001789">
    <property type="entry name" value="Sig_transdc_resp-reg_receiver"/>
</dbReference>
<dbReference type="RefSeq" id="WP_146962567.1">
    <property type="nucleotide sequence ID" value="NZ_CP042467.1"/>
</dbReference>
<dbReference type="InterPro" id="IPR036641">
    <property type="entry name" value="HPT_dom_sf"/>
</dbReference>
<evidence type="ECO:0000256" key="3">
    <source>
        <dbReference type="PROSITE-ProRule" id="PRU00169"/>
    </source>
</evidence>
<evidence type="ECO:0000313" key="7">
    <source>
        <dbReference type="Proteomes" id="UP000321595"/>
    </source>
</evidence>
<sequence>MELEKLAERIWEIASDPKVKSEGIQQIALGIQTLVQEINEGKVPRDWAKGVSEALGAFEELADATPLPPQKISGLDRFVASFIQESQKRMAGLSLSINGVFDSDNQEAVRLSAEHLHAIRGGAAMLELRDIARLAGALEKCIVSYGKAKDLASPTRPILRAFAVLKSTIENPDEAVDALVDDVIEELELAIKQLKTRHDEFRRDQTSTDTRVLEQRILVVDDVSTIASSIGFILTELDIPVDVANSGSEALEKLRKGAYSLVISDVSMPDMDGYELVKAMKADEMLEDVPIILLTQLDSEEDRARGLAAGADDFLIKGSIGGGELVARVSDLLVDAPYVPTRAESRRSVLIVEDTETIAASIAFVLSEGPYDIEIAHNGRDALRKIALRDFDLIISDIEMPAMTGLELLKTLKESPRTKDIPFVVLTSRSSGANAQEAIRLGATRFLVKGEVGAEKLLGLVNEVLEV</sequence>
<dbReference type="OrthoDB" id="9778432at2"/>
<dbReference type="Pfam" id="PF01627">
    <property type="entry name" value="Hpt"/>
    <property type="match status" value="1"/>
</dbReference>
<evidence type="ECO:0000256" key="1">
    <source>
        <dbReference type="ARBA" id="ARBA00022553"/>
    </source>
</evidence>
<feature type="modified residue" description="Phosphohistidine" evidence="2">
    <location>
        <position position="117"/>
    </location>
</feature>
<dbReference type="SUPFAM" id="SSF52172">
    <property type="entry name" value="CheY-like"/>
    <property type="match status" value="2"/>
</dbReference>
<feature type="modified residue" description="4-aspartylphosphate" evidence="3">
    <location>
        <position position="397"/>
    </location>
</feature>
<dbReference type="PANTHER" id="PTHR44591:SF3">
    <property type="entry name" value="RESPONSE REGULATORY DOMAIN-CONTAINING PROTEIN"/>
    <property type="match status" value="1"/>
</dbReference>
<dbReference type="SMART" id="SM00448">
    <property type="entry name" value="REC"/>
    <property type="match status" value="2"/>
</dbReference>
<evidence type="ECO:0000313" key="6">
    <source>
        <dbReference type="EMBL" id="QED29334.1"/>
    </source>
</evidence>
<feature type="domain" description="Response regulatory" evidence="4">
    <location>
        <begin position="216"/>
        <end position="332"/>
    </location>
</feature>
<dbReference type="InterPro" id="IPR050595">
    <property type="entry name" value="Bact_response_regulator"/>
</dbReference>
<dbReference type="InterPro" id="IPR011006">
    <property type="entry name" value="CheY-like_superfamily"/>
</dbReference>
<dbReference type="Pfam" id="PF00072">
    <property type="entry name" value="Response_reg"/>
    <property type="match status" value="2"/>
</dbReference>
<dbReference type="AlphaFoldDB" id="A0A5B8XV94"/>
<dbReference type="PROSITE" id="PS50894">
    <property type="entry name" value="HPT"/>
    <property type="match status" value="1"/>
</dbReference>
<name>A0A5B8XV94_9DELT</name>
<gene>
    <name evidence="6" type="ORF">FRD01_19270</name>
</gene>
<dbReference type="InterPro" id="IPR008207">
    <property type="entry name" value="Sig_transdc_His_kin_Hpt_dom"/>
</dbReference>
<dbReference type="SUPFAM" id="SSF47226">
    <property type="entry name" value="Histidine-containing phosphotransfer domain, HPT domain"/>
    <property type="match status" value="1"/>
</dbReference>
<reference evidence="6 7" key="1">
    <citation type="submission" date="2019-08" db="EMBL/GenBank/DDBJ databases">
        <authorList>
            <person name="Liang Q."/>
        </authorList>
    </citation>
    <scope>NUCLEOTIDE SEQUENCE [LARGE SCALE GENOMIC DNA]</scope>
    <source>
        <strain evidence="6 7">V1718</strain>
    </source>
</reference>
<dbReference type="Gene3D" id="3.40.50.2300">
    <property type="match status" value="2"/>
</dbReference>
<feature type="domain" description="HPt" evidence="5">
    <location>
        <begin position="71"/>
        <end position="179"/>
    </location>
</feature>
<evidence type="ECO:0000259" key="4">
    <source>
        <dbReference type="PROSITE" id="PS50110"/>
    </source>
</evidence>
<keyword evidence="7" id="KW-1185">Reference proteome</keyword>
<dbReference type="KEGG" id="bbae:FRD01_19270"/>
<organism evidence="6 7">
    <name type="scientific">Microvenator marinus</name>
    <dbReference type="NCBI Taxonomy" id="2600177"/>
    <lineage>
        <taxon>Bacteria</taxon>
        <taxon>Deltaproteobacteria</taxon>
        <taxon>Bradymonadales</taxon>
        <taxon>Microvenatoraceae</taxon>
        <taxon>Microvenator</taxon>
    </lineage>
</organism>
<evidence type="ECO:0000259" key="5">
    <source>
        <dbReference type="PROSITE" id="PS50894"/>
    </source>
</evidence>
<dbReference type="GO" id="GO:0000160">
    <property type="term" value="P:phosphorelay signal transduction system"/>
    <property type="evidence" value="ECO:0007669"/>
    <property type="project" value="InterPro"/>
</dbReference>
<keyword evidence="1 3" id="KW-0597">Phosphoprotein</keyword>
<protein>
    <submittedName>
        <fullName evidence="6">Response regulator</fullName>
    </submittedName>
</protein>
<feature type="modified residue" description="4-aspartylphosphate" evidence="3">
    <location>
        <position position="265"/>
    </location>
</feature>
<accession>A0A5B8XV94</accession>
<feature type="domain" description="Response regulatory" evidence="4">
    <location>
        <begin position="348"/>
        <end position="464"/>
    </location>
</feature>
<dbReference type="PROSITE" id="PS50110">
    <property type="entry name" value="RESPONSE_REGULATORY"/>
    <property type="match status" value="2"/>
</dbReference>
<evidence type="ECO:0000256" key="2">
    <source>
        <dbReference type="PROSITE-ProRule" id="PRU00110"/>
    </source>
</evidence>
<dbReference type="EMBL" id="CP042467">
    <property type="protein sequence ID" value="QED29334.1"/>
    <property type="molecule type" value="Genomic_DNA"/>
</dbReference>
<proteinExistence type="predicted"/>
<dbReference type="PANTHER" id="PTHR44591">
    <property type="entry name" value="STRESS RESPONSE REGULATOR PROTEIN 1"/>
    <property type="match status" value="1"/>
</dbReference>